<protein>
    <recommendedName>
        <fullName evidence="7 8">Ribonuclease P protein component</fullName>
        <shortName evidence="7">RNase P protein</shortName>
        <shortName evidence="7">RNaseP protein</shortName>
        <ecNumber evidence="7 8">3.1.26.5</ecNumber>
    </recommendedName>
    <alternativeName>
        <fullName evidence="7">Protein C5</fullName>
    </alternativeName>
</protein>
<keyword evidence="2 7" id="KW-0819">tRNA processing</keyword>
<comment type="function">
    <text evidence="1 7">RNaseP catalyzes the removal of the 5'-leader sequence from pre-tRNA to produce the mature 5'-terminus. It can also cleave other RNA substrates such as 4.5S RNA. The protein component plays an auxiliary but essential role in vivo by binding to the 5'-leader sequence and broadening the substrate specificity of the ribozyme.</text>
</comment>
<comment type="catalytic activity">
    <reaction evidence="7">
        <text>Endonucleolytic cleavage of RNA, removing 5'-extranucleotides from tRNA precursor.</text>
        <dbReference type="EC" id="3.1.26.5"/>
    </reaction>
</comment>
<dbReference type="GO" id="GO:0004526">
    <property type="term" value="F:ribonuclease P activity"/>
    <property type="evidence" value="ECO:0007669"/>
    <property type="project" value="UniProtKB-UniRule"/>
</dbReference>
<dbReference type="GO" id="GO:0001682">
    <property type="term" value="P:tRNA 5'-leader removal"/>
    <property type="evidence" value="ECO:0007669"/>
    <property type="project" value="UniProtKB-UniRule"/>
</dbReference>
<dbReference type="EMBL" id="MHKK01000017">
    <property type="protein sequence ID" value="OGY90092.1"/>
    <property type="molecule type" value="Genomic_DNA"/>
</dbReference>
<evidence type="ECO:0000256" key="5">
    <source>
        <dbReference type="ARBA" id="ARBA00022801"/>
    </source>
</evidence>
<dbReference type="HAMAP" id="MF_00227">
    <property type="entry name" value="RNase_P"/>
    <property type="match status" value="1"/>
</dbReference>
<dbReference type="SUPFAM" id="SSF54211">
    <property type="entry name" value="Ribosomal protein S5 domain 2-like"/>
    <property type="match status" value="1"/>
</dbReference>
<comment type="similarity">
    <text evidence="7">Belongs to the RnpA family.</text>
</comment>
<evidence type="ECO:0000256" key="2">
    <source>
        <dbReference type="ARBA" id="ARBA00022694"/>
    </source>
</evidence>
<dbReference type="GO" id="GO:0000049">
    <property type="term" value="F:tRNA binding"/>
    <property type="evidence" value="ECO:0007669"/>
    <property type="project" value="UniProtKB-UniRule"/>
</dbReference>
<accession>A0A1G2BLY0</accession>
<comment type="subunit">
    <text evidence="7">Consists of a catalytic RNA component (M1 or rnpB) and a protein subunit.</text>
</comment>
<evidence type="ECO:0000256" key="1">
    <source>
        <dbReference type="ARBA" id="ARBA00002663"/>
    </source>
</evidence>
<dbReference type="GO" id="GO:0030677">
    <property type="term" value="C:ribonuclease P complex"/>
    <property type="evidence" value="ECO:0007669"/>
    <property type="project" value="TreeGrafter"/>
</dbReference>
<keyword evidence="3 7" id="KW-0540">Nuclease</keyword>
<dbReference type="PANTHER" id="PTHR33992">
    <property type="entry name" value="RIBONUCLEASE P PROTEIN COMPONENT"/>
    <property type="match status" value="1"/>
</dbReference>
<evidence type="ECO:0000256" key="8">
    <source>
        <dbReference type="NCBIfam" id="TIGR00188"/>
    </source>
</evidence>
<dbReference type="InterPro" id="IPR020568">
    <property type="entry name" value="Ribosomal_Su5_D2-typ_SF"/>
</dbReference>
<keyword evidence="6 7" id="KW-0694">RNA-binding</keyword>
<evidence type="ECO:0000256" key="6">
    <source>
        <dbReference type="ARBA" id="ARBA00022884"/>
    </source>
</evidence>
<dbReference type="PANTHER" id="PTHR33992:SF1">
    <property type="entry name" value="RIBONUCLEASE P PROTEIN COMPONENT"/>
    <property type="match status" value="1"/>
</dbReference>
<proteinExistence type="inferred from homology"/>
<dbReference type="Pfam" id="PF00825">
    <property type="entry name" value="Ribonuclease_P"/>
    <property type="match status" value="1"/>
</dbReference>
<dbReference type="NCBIfam" id="TIGR00188">
    <property type="entry name" value="rnpA"/>
    <property type="match status" value="1"/>
</dbReference>
<dbReference type="GO" id="GO:0042781">
    <property type="term" value="F:3'-tRNA processing endoribonuclease activity"/>
    <property type="evidence" value="ECO:0007669"/>
    <property type="project" value="TreeGrafter"/>
</dbReference>
<dbReference type="Proteomes" id="UP000177817">
    <property type="component" value="Unassembled WGS sequence"/>
</dbReference>
<evidence type="ECO:0000256" key="7">
    <source>
        <dbReference type="HAMAP-Rule" id="MF_00227"/>
    </source>
</evidence>
<dbReference type="InterPro" id="IPR014721">
    <property type="entry name" value="Ribsml_uS5_D2-typ_fold_subgr"/>
</dbReference>
<dbReference type="InterPro" id="IPR020539">
    <property type="entry name" value="RNase_P_CS"/>
</dbReference>
<keyword evidence="5 7" id="KW-0378">Hydrolase</keyword>
<sequence length="114" mass="13344">MLPRDHRLRGDQQFKKLARYGRSFFGSAVHLKMVQSGQQQTRFAFVVSTKISKRAVVRNTIRRRMREIIRKELPQLKSGFDVLLIARPKAATLEYWELQGQIVELLNKARLFSS</sequence>
<gene>
    <name evidence="7" type="primary">rnpA</name>
    <name evidence="9" type="ORF">A2677_00550</name>
</gene>
<organism evidence="9 10">
    <name type="scientific">Candidatus Komeilibacteria bacterium RIFCSPHIGHO2_01_FULL_52_14</name>
    <dbReference type="NCBI Taxonomy" id="1798549"/>
    <lineage>
        <taxon>Bacteria</taxon>
        <taxon>Candidatus Komeiliibacteriota</taxon>
    </lineage>
</organism>
<dbReference type="InterPro" id="IPR000100">
    <property type="entry name" value="RNase_P"/>
</dbReference>
<evidence type="ECO:0000313" key="10">
    <source>
        <dbReference type="Proteomes" id="UP000177817"/>
    </source>
</evidence>
<evidence type="ECO:0000313" key="9">
    <source>
        <dbReference type="EMBL" id="OGY90092.1"/>
    </source>
</evidence>
<dbReference type="EC" id="3.1.26.5" evidence="7 8"/>
<dbReference type="Gene3D" id="3.30.230.10">
    <property type="match status" value="1"/>
</dbReference>
<comment type="caution">
    <text evidence="9">The sequence shown here is derived from an EMBL/GenBank/DDBJ whole genome shotgun (WGS) entry which is preliminary data.</text>
</comment>
<reference evidence="9 10" key="1">
    <citation type="journal article" date="2016" name="Nat. Commun.">
        <title>Thousands of microbial genomes shed light on interconnected biogeochemical processes in an aquifer system.</title>
        <authorList>
            <person name="Anantharaman K."/>
            <person name="Brown C.T."/>
            <person name="Hug L.A."/>
            <person name="Sharon I."/>
            <person name="Castelle C.J."/>
            <person name="Probst A.J."/>
            <person name="Thomas B.C."/>
            <person name="Singh A."/>
            <person name="Wilkins M.J."/>
            <person name="Karaoz U."/>
            <person name="Brodie E.L."/>
            <person name="Williams K.H."/>
            <person name="Hubbard S.S."/>
            <person name="Banfield J.F."/>
        </authorList>
    </citation>
    <scope>NUCLEOTIDE SEQUENCE [LARGE SCALE GENOMIC DNA]</scope>
</reference>
<keyword evidence="4 7" id="KW-0255">Endonuclease</keyword>
<dbReference type="PROSITE" id="PS00648">
    <property type="entry name" value="RIBONUCLEASE_P"/>
    <property type="match status" value="1"/>
</dbReference>
<name>A0A1G2BLY0_9BACT</name>
<dbReference type="AlphaFoldDB" id="A0A1G2BLY0"/>
<evidence type="ECO:0000256" key="3">
    <source>
        <dbReference type="ARBA" id="ARBA00022722"/>
    </source>
</evidence>
<evidence type="ECO:0000256" key="4">
    <source>
        <dbReference type="ARBA" id="ARBA00022759"/>
    </source>
</evidence>